<dbReference type="RefSeq" id="WP_164454951.1">
    <property type="nucleotide sequence ID" value="NZ_JAAIJQ010000084.1"/>
</dbReference>
<proteinExistence type="predicted"/>
<evidence type="ECO:0000313" key="1">
    <source>
        <dbReference type="EMBL" id="NEV64322.1"/>
    </source>
</evidence>
<reference evidence="1 2" key="1">
    <citation type="submission" date="2020-02" db="EMBL/GenBank/DDBJ databases">
        <title>Genome sequences of Thiorhodococcus mannitoliphagus and Thiorhodococcus minor, purple sulfur photosynthetic bacteria in the gammaproteobacterial family, Chromatiaceae.</title>
        <authorList>
            <person name="Aviles F.A."/>
            <person name="Meyer T.E."/>
            <person name="Kyndt J.A."/>
        </authorList>
    </citation>
    <scope>NUCLEOTIDE SEQUENCE [LARGE SCALE GENOMIC DNA]</scope>
    <source>
        <strain evidence="1 2">DSM 11518</strain>
    </source>
</reference>
<dbReference type="InterPro" id="IPR035093">
    <property type="entry name" value="RelE/ParE_toxin_dom_sf"/>
</dbReference>
<gene>
    <name evidence="1" type="ORF">G3446_20955</name>
</gene>
<organism evidence="1 2">
    <name type="scientific">Thiorhodococcus minor</name>
    <dbReference type="NCBI Taxonomy" id="57489"/>
    <lineage>
        <taxon>Bacteria</taxon>
        <taxon>Pseudomonadati</taxon>
        <taxon>Pseudomonadota</taxon>
        <taxon>Gammaproteobacteria</taxon>
        <taxon>Chromatiales</taxon>
        <taxon>Chromatiaceae</taxon>
        <taxon>Thiorhodococcus</taxon>
    </lineage>
</organism>
<dbReference type="AlphaFoldDB" id="A0A6M0K3E9"/>
<dbReference type="Proteomes" id="UP000483379">
    <property type="component" value="Unassembled WGS sequence"/>
</dbReference>
<sequence length="92" mass="10410">MSFALVTTQHFERRARKFLRKHPGLRPALRDTLAGLSQDPFHPGLKLHPLTGKLEGMQAVSLAYSYRLTLLLKVTEQEIVLLDIGTHDEVYG</sequence>
<dbReference type="Gene3D" id="3.30.2310.20">
    <property type="entry name" value="RelE-like"/>
    <property type="match status" value="1"/>
</dbReference>
<dbReference type="EMBL" id="JAAIJQ010000084">
    <property type="protein sequence ID" value="NEV64322.1"/>
    <property type="molecule type" value="Genomic_DNA"/>
</dbReference>
<keyword evidence="2" id="KW-1185">Reference proteome</keyword>
<dbReference type="SUPFAM" id="SSF143011">
    <property type="entry name" value="RelE-like"/>
    <property type="match status" value="1"/>
</dbReference>
<name>A0A6M0K3E9_9GAMM</name>
<protein>
    <submittedName>
        <fullName evidence="1">Plasmid stabilization protein</fullName>
    </submittedName>
</protein>
<comment type="caution">
    <text evidence="1">The sequence shown here is derived from an EMBL/GenBank/DDBJ whole genome shotgun (WGS) entry which is preliminary data.</text>
</comment>
<accession>A0A6M0K3E9</accession>
<evidence type="ECO:0000313" key="2">
    <source>
        <dbReference type="Proteomes" id="UP000483379"/>
    </source>
</evidence>